<feature type="compositionally biased region" description="Polar residues" evidence="1">
    <location>
        <begin position="1157"/>
        <end position="1166"/>
    </location>
</feature>
<dbReference type="Proteomes" id="UP000002280">
    <property type="component" value="Chromosome 1"/>
</dbReference>
<dbReference type="HOGENOM" id="CLU_010854_0_0_1"/>
<dbReference type="Ensembl" id="ENSMODT00000000232.4">
    <property type="protein sequence ID" value="ENSMODP00000000228.4"/>
    <property type="gene ID" value="ENSMODG00000000195.4"/>
</dbReference>
<dbReference type="OMA" id="EMGTEDW"/>
<evidence type="ECO:0000313" key="3">
    <source>
        <dbReference type="Proteomes" id="UP000002280"/>
    </source>
</evidence>
<evidence type="ECO:0000256" key="1">
    <source>
        <dbReference type="SAM" id="MobiDB-lite"/>
    </source>
</evidence>
<dbReference type="GeneTree" id="ENSGT00940000161174"/>
<feature type="compositionally biased region" description="Polar residues" evidence="1">
    <location>
        <begin position="544"/>
        <end position="553"/>
    </location>
</feature>
<feature type="compositionally biased region" description="Low complexity" evidence="1">
    <location>
        <begin position="554"/>
        <end position="567"/>
    </location>
</feature>
<feature type="region of interest" description="Disordered" evidence="1">
    <location>
        <begin position="1116"/>
        <end position="1174"/>
    </location>
</feature>
<sequence length="1289" mass="142232">MDSQSLDTAIQSALAALYPPFEATAPTILGQVFRLLEIHYQGDGLCCLLDFLIPAKRLFEQVREAACAPYSHCVFLHTGWPLCLGEKVVVHLAPLNPLLLRQGDFYLQAEPHEEQSVCIMVKCLSKDLRNVEERPVPESSYPTLFTKEWLEGLNQDLDRRALHSCLVATEKGVSPEPWLKITAPKFVNKPQTVTDLSPSQVSLQLDALDLSTPRGMLQMVSSSNPKPPSTASSQPLLNKDTGSWGSDKNKYPGLIKVEQTGSWKKSCRLTAPSMDEMIIQNLEGDYVDLLKISKEKRGCSSHRSTVNLNEFISSDANKPLKNQMVPPIQKIPSPSLVNGVSSFPSGSEKWTCGKPESSEDGPCTPCLRRKLNGSTQYQNSRCRYRESYLAALQNPVSFSSGLMTAIKEESDNSKNEPTLEPAAGNHLDISELRSRPNQASSPQLHAACPHKVVPQESRTEEMGLHGYLKFLKSSAGSSRILSRSGSPTAHQKFSFLKGQRQSPSSQDSDPPEKVTHLHNGPWKIMSSLYSPKMHRAKSSGKAGPSQTKISAQEASSTQSFGAQSSSSMDVPERDSALLETLSEQPLHAWDLKAEILLSGIACLPGSQDKTGRPLLQVTTSGSAWDAPWCSAREVTKLLIYLCSIPRQEAKAIGLTVVIDARKQAPTPCLVNALRTTQALAPASLHSLLFLGEKEAATHLEKVPAIQVEVLTSLKALGRHVDQSQLTPDLEGSFPYCHSQWVQFFQRVDPFLAELRKVSTLLQDAIQEFEKGKTPKGVQEAAQSMTKYKQMMESVLSDAQLVSLQRDGGATLARLRKETCKLAYSQEARNSMALAMALYSQVEERVHVLVTTSNKSLERLESLVQTRELECEFHQISEWIDREGSTRLKALTPLEWSLERVEKSHEQFEEFFQQATAHYNRGLELSKQAAKFQGAETPEMAAFVATKSTFQAKLTHFYMAIERHRTDLETLLHLYRFCNKMTWFNLDCQDLVADLKLGEGCRASPDAQRHLESYLQRLAVEFPAEKLWEMWLQASSLSRGPGLGLWEEARLRRHESHVILQEALTRCQGKPEVEMGPKKGKEISRTLAPGALEGDSLAILEPGKLFTGIQRWKGQAIPGGKLNNYPGMNSDSVGPGGLEKNDSSDQSKKKGGKRDNQQEMGTSNSAPEITDPEQGSKVDLSVKINKVAPENLQPPPWLPGLPTSSKSPTLWKGLTRKRPGRGSRLQFSRHGSFSSEETDSQTSLDDSPLTSPVVSLELSSPQLLWAPGKGASMAQLEGKPLGGQTPGNPT</sequence>
<name>F6TFN3_MONDO</name>
<feature type="region of interest" description="Disordered" evidence="1">
    <location>
        <begin position="478"/>
        <end position="521"/>
    </location>
</feature>
<feature type="compositionally biased region" description="Polar residues" evidence="1">
    <location>
        <begin position="219"/>
        <end position="246"/>
    </location>
</feature>
<evidence type="ECO:0000313" key="2">
    <source>
        <dbReference type="Ensembl" id="ENSMODP00000000228.4"/>
    </source>
</evidence>
<feature type="region of interest" description="Disordered" evidence="1">
    <location>
        <begin position="217"/>
        <end position="251"/>
    </location>
</feature>
<protein>
    <submittedName>
        <fullName evidence="2">KIAA1755 ortholog</fullName>
    </submittedName>
</protein>
<feature type="region of interest" description="Disordered" evidence="1">
    <location>
        <begin position="433"/>
        <end position="456"/>
    </location>
</feature>
<dbReference type="OrthoDB" id="6152532at2759"/>
<feature type="compositionally biased region" description="Basic and acidic residues" evidence="1">
    <location>
        <begin position="1138"/>
        <end position="1156"/>
    </location>
</feature>
<feature type="compositionally biased region" description="Polar residues" evidence="1">
    <location>
        <begin position="1224"/>
        <end position="1254"/>
    </location>
</feature>
<dbReference type="STRING" id="13616.ENSMODP00000050745"/>
<dbReference type="InterPro" id="IPR052231">
    <property type="entry name" value="Rho_GEF_signaling-related"/>
</dbReference>
<reference evidence="2 3" key="1">
    <citation type="journal article" date="2007" name="Nature">
        <title>Genome of the marsupial Monodelphis domestica reveals innovation in non-coding sequences.</title>
        <authorList>
            <person name="Mikkelsen T.S."/>
            <person name="Wakefield M.J."/>
            <person name="Aken B."/>
            <person name="Amemiya C.T."/>
            <person name="Chang J.L."/>
            <person name="Duke S."/>
            <person name="Garber M."/>
            <person name="Gentles A.J."/>
            <person name="Goodstadt L."/>
            <person name="Heger A."/>
            <person name="Jurka J."/>
            <person name="Kamal M."/>
            <person name="Mauceli E."/>
            <person name="Searle S.M."/>
            <person name="Sharpe T."/>
            <person name="Baker M.L."/>
            <person name="Batzer M.A."/>
            <person name="Benos P.V."/>
            <person name="Belov K."/>
            <person name="Clamp M."/>
            <person name="Cook A."/>
            <person name="Cuff J."/>
            <person name="Das R."/>
            <person name="Davidow L."/>
            <person name="Deakin J.E."/>
            <person name="Fazzari M.J."/>
            <person name="Glass J.L."/>
            <person name="Grabherr M."/>
            <person name="Greally J.M."/>
            <person name="Gu W."/>
            <person name="Hore T.A."/>
            <person name="Huttley G.A."/>
            <person name="Kleber M."/>
            <person name="Jirtle R.L."/>
            <person name="Koina E."/>
            <person name="Lee J.T."/>
            <person name="Mahony S."/>
            <person name="Marra M.A."/>
            <person name="Miller R.D."/>
            <person name="Nicholls R.D."/>
            <person name="Oda M."/>
            <person name="Papenfuss A.T."/>
            <person name="Parra Z.E."/>
            <person name="Pollock D.D."/>
            <person name="Ray D.A."/>
            <person name="Schein J.E."/>
            <person name="Speed T.P."/>
            <person name="Thompson K."/>
            <person name="VandeBerg J.L."/>
            <person name="Wade C.M."/>
            <person name="Walker J.A."/>
            <person name="Waters P.D."/>
            <person name="Webber C."/>
            <person name="Weidman J.R."/>
            <person name="Xie X."/>
            <person name="Zody M.C."/>
            <person name="Baldwin J."/>
            <person name="Abdouelleil A."/>
            <person name="Abdulkadir J."/>
            <person name="Abebe A."/>
            <person name="Abera B."/>
            <person name="Abreu J."/>
            <person name="Acer S.C."/>
            <person name="Aftuck L."/>
            <person name="Alexander A."/>
            <person name="An P."/>
            <person name="Anderson E."/>
            <person name="Anderson S."/>
            <person name="Arachi H."/>
            <person name="Azer M."/>
            <person name="Bachantsang P."/>
            <person name="Barry A."/>
            <person name="Bayul T."/>
            <person name="Berlin A."/>
            <person name="Bessette D."/>
            <person name="Bloom T."/>
            <person name="Bloom T."/>
            <person name="Boguslavskiy L."/>
            <person name="Bonnet C."/>
            <person name="Boukhgalter B."/>
            <person name="Bourzgui I."/>
            <person name="Brown A."/>
            <person name="Cahill P."/>
            <person name="Channer S."/>
            <person name="Cheshatsang Y."/>
            <person name="Chuda L."/>
            <person name="Citroen M."/>
            <person name="Collymore A."/>
            <person name="Cooke P."/>
            <person name="Costello M."/>
            <person name="D'Aco K."/>
            <person name="Daza R."/>
            <person name="De Haan G."/>
            <person name="DeGray S."/>
            <person name="DeMaso C."/>
            <person name="Dhargay N."/>
            <person name="Dooley K."/>
            <person name="Dooley E."/>
            <person name="Doricent M."/>
            <person name="Dorje P."/>
            <person name="Dorjee K."/>
            <person name="Dupes A."/>
            <person name="Elong R."/>
            <person name="Falk J."/>
            <person name="Farina A."/>
            <person name="Faro S."/>
            <person name="Ferguson D."/>
            <person name="Fisher S."/>
            <person name="Foley C.D."/>
            <person name="Franke A."/>
            <person name="Friedrich D."/>
            <person name="Gadbois L."/>
            <person name="Gearin G."/>
            <person name="Gearin C.R."/>
            <person name="Giannoukos G."/>
            <person name="Goode T."/>
            <person name="Graham J."/>
            <person name="Grandbois E."/>
            <person name="Grewal S."/>
            <person name="Gyaltsen K."/>
            <person name="Hafez N."/>
            <person name="Hagos B."/>
            <person name="Hall J."/>
            <person name="Henson C."/>
            <person name="Hollinger A."/>
            <person name="Honan T."/>
            <person name="Huard M.D."/>
            <person name="Hughes L."/>
            <person name="Hurhula B."/>
            <person name="Husby M.E."/>
            <person name="Kamat A."/>
            <person name="Kanga B."/>
            <person name="Kashin S."/>
            <person name="Khazanovich D."/>
            <person name="Kisner P."/>
            <person name="Lance K."/>
            <person name="Lara M."/>
            <person name="Lee W."/>
            <person name="Lennon N."/>
            <person name="Letendre F."/>
            <person name="LeVine R."/>
            <person name="Lipovsky A."/>
            <person name="Liu X."/>
            <person name="Liu J."/>
            <person name="Liu S."/>
            <person name="Lokyitsang T."/>
            <person name="Lokyitsang Y."/>
            <person name="Lubonja R."/>
            <person name="Lui A."/>
            <person name="MacDonald P."/>
            <person name="Magnisalis V."/>
            <person name="Maru K."/>
            <person name="Matthews C."/>
            <person name="McCusker W."/>
            <person name="McDonough S."/>
            <person name="Mehta T."/>
            <person name="Meldrim J."/>
            <person name="Meneus L."/>
            <person name="Mihai O."/>
            <person name="Mihalev A."/>
            <person name="Mihova T."/>
            <person name="Mittelman R."/>
            <person name="Mlenga V."/>
            <person name="Montmayeur A."/>
            <person name="Mulrain L."/>
            <person name="Navidi A."/>
            <person name="Naylor J."/>
            <person name="Negash T."/>
            <person name="Nguyen T."/>
            <person name="Nguyen N."/>
            <person name="Nicol R."/>
            <person name="Norbu C."/>
            <person name="Norbu N."/>
            <person name="Novod N."/>
            <person name="O'Neill B."/>
            <person name="Osman S."/>
            <person name="Markiewicz E."/>
            <person name="Oyono O.L."/>
            <person name="Patti C."/>
            <person name="Phunkhang P."/>
            <person name="Pierre F."/>
            <person name="Priest M."/>
            <person name="Raghuraman S."/>
            <person name="Rege F."/>
            <person name="Reyes R."/>
            <person name="Rise C."/>
            <person name="Rogov P."/>
            <person name="Ross K."/>
            <person name="Ryan E."/>
            <person name="Settipalli S."/>
            <person name="Shea T."/>
            <person name="Sherpa N."/>
            <person name="Shi L."/>
            <person name="Shih D."/>
            <person name="Sparrow T."/>
            <person name="Spaulding J."/>
            <person name="Stalker J."/>
            <person name="Stange-Thomann N."/>
            <person name="Stavropoulos S."/>
            <person name="Stone C."/>
            <person name="Strader C."/>
            <person name="Tesfaye S."/>
            <person name="Thomson T."/>
            <person name="Thoulutsang Y."/>
            <person name="Thoulutsang D."/>
            <person name="Topham K."/>
            <person name="Topping I."/>
            <person name="Tsamla T."/>
            <person name="Vassiliev H."/>
            <person name="Vo A."/>
            <person name="Wangchuk T."/>
            <person name="Wangdi T."/>
            <person name="Weiand M."/>
            <person name="Wilkinson J."/>
            <person name="Wilson A."/>
            <person name="Yadav S."/>
            <person name="Young G."/>
            <person name="Yu Q."/>
            <person name="Zembek L."/>
            <person name="Zhong D."/>
            <person name="Zimmer A."/>
            <person name="Zwirko Z."/>
            <person name="Jaffe D.B."/>
            <person name="Alvarez P."/>
            <person name="Brockman W."/>
            <person name="Butler J."/>
            <person name="Chin C."/>
            <person name="Gnerre S."/>
            <person name="MacCallum I."/>
            <person name="Graves J.A."/>
            <person name="Ponting C.P."/>
            <person name="Breen M."/>
            <person name="Samollow P.B."/>
            <person name="Lander E.S."/>
            <person name="Lindblad-Toh K."/>
        </authorList>
    </citation>
    <scope>NUCLEOTIDE SEQUENCE [LARGE SCALE GENOMIC DNA]</scope>
</reference>
<dbReference type="Ensembl" id="ENSMODT00000080865.1">
    <property type="protein sequence ID" value="ENSMODP00000050745.1"/>
    <property type="gene ID" value="ENSMODG00000000195.4"/>
</dbReference>
<dbReference type="eggNOG" id="KOG4240">
    <property type="taxonomic scope" value="Eukaryota"/>
</dbReference>
<dbReference type="CTD" id="85449"/>
<dbReference type="Bgee" id="ENSMODG00000000195">
    <property type="expression patterns" value="Expressed in skeletal muscle tissue and 15 other cell types or tissues"/>
</dbReference>
<keyword evidence="3" id="KW-1185">Reference proteome</keyword>
<reference evidence="2" key="2">
    <citation type="submission" date="2025-05" db="UniProtKB">
        <authorList>
            <consortium name="Ensembl"/>
        </authorList>
    </citation>
    <scope>IDENTIFICATION</scope>
</reference>
<dbReference type="PANTHER" id="PTHR45845">
    <property type="entry name" value="RHO GUANINE NUCLEOTIDE EXCHANGE FACTOR-RELATED"/>
    <property type="match status" value="1"/>
</dbReference>
<proteinExistence type="predicted"/>
<feature type="region of interest" description="Disordered" evidence="1">
    <location>
        <begin position="1268"/>
        <end position="1289"/>
    </location>
</feature>
<dbReference type="Gene3D" id="1.20.58.60">
    <property type="match status" value="1"/>
</dbReference>
<feature type="compositionally biased region" description="Gly residues" evidence="1">
    <location>
        <begin position="1279"/>
        <end position="1289"/>
    </location>
</feature>
<organism evidence="2 3">
    <name type="scientific">Monodelphis domestica</name>
    <name type="common">Gray short-tailed opossum</name>
    <dbReference type="NCBI Taxonomy" id="13616"/>
    <lineage>
        <taxon>Eukaryota</taxon>
        <taxon>Metazoa</taxon>
        <taxon>Chordata</taxon>
        <taxon>Craniata</taxon>
        <taxon>Vertebrata</taxon>
        <taxon>Euteleostomi</taxon>
        <taxon>Mammalia</taxon>
        <taxon>Metatheria</taxon>
        <taxon>Didelphimorphia</taxon>
        <taxon>Didelphidae</taxon>
        <taxon>Monodelphis</taxon>
    </lineage>
</organism>
<dbReference type="PANTHER" id="PTHR45845:SF2">
    <property type="entry name" value="RIKEN CDNA D630003M21 GENE"/>
    <property type="match status" value="1"/>
</dbReference>
<feature type="region of interest" description="Disordered" evidence="1">
    <location>
        <begin position="533"/>
        <end position="574"/>
    </location>
</feature>
<accession>F6TFN3</accession>
<dbReference type="KEGG" id="mdo:100032857"/>
<feature type="region of interest" description="Disordered" evidence="1">
    <location>
        <begin position="1188"/>
        <end position="1254"/>
    </location>
</feature>
<dbReference type="GeneID" id="100032857"/>
<gene>
    <name evidence="2" type="primary">KIAA1755</name>
</gene>